<dbReference type="SUPFAM" id="SSF53850">
    <property type="entry name" value="Periplasmic binding protein-like II"/>
    <property type="match status" value="1"/>
</dbReference>
<dbReference type="KEGG" id="saqi:AXG55_04810"/>
<evidence type="ECO:0000313" key="3">
    <source>
        <dbReference type="EMBL" id="APJ03258.1"/>
    </source>
</evidence>
<reference evidence="3 4" key="1">
    <citation type="submission" date="2016-10" db="EMBL/GenBank/DDBJ databases">
        <title>Silvanigrella aquatica sp. nov., isolated from a freshwater lake located in the Black Forest, Germany, description of Silvanigrellaceae fam. nov., Silvanigrellales ord. nov., reclassification of the order Bdellovibrionales in the class Oligoflexia, reclassification of the families Bacteriovoracaceae and Halobacteriovoraceae in the new order Bacteriovoracales ord. nov., and reclassification of the family Pseudobacteriovoracaceae in the order Oligoflexiales.</title>
        <authorList>
            <person name="Hahn M.W."/>
            <person name="Schmidt J."/>
            <person name="Koll U."/>
            <person name="Rohde M."/>
            <person name="Verbag S."/>
            <person name="Pitt A."/>
            <person name="Nakai R."/>
            <person name="Naganuma T."/>
            <person name="Lang E."/>
        </authorList>
    </citation>
    <scope>NUCLEOTIDE SEQUENCE [LARGE SCALE GENOMIC DNA]</scope>
    <source>
        <strain evidence="3 4">MWH-Nonnen-W8red</strain>
    </source>
</reference>
<name>A0A1L4CZ82_9BACT</name>
<dbReference type="AlphaFoldDB" id="A0A1L4CZ82"/>
<proteinExistence type="predicted"/>
<feature type="domain" description="Solute-binding protein family 3/N-terminal" evidence="2">
    <location>
        <begin position="31"/>
        <end position="171"/>
    </location>
</feature>
<feature type="signal peptide" evidence="1">
    <location>
        <begin position="1"/>
        <end position="20"/>
    </location>
</feature>
<protein>
    <recommendedName>
        <fullName evidence="2">Solute-binding protein family 3/N-terminal domain-containing protein</fullName>
    </recommendedName>
</protein>
<dbReference type="Proteomes" id="UP000184731">
    <property type="component" value="Chromosome"/>
</dbReference>
<gene>
    <name evidence="3" type="ORF">AXG55_04810</name>
</gene>
<organism evidence="3 4">
    <name type="scientific">Silvanigrella aquatica</name>
    <dbReference type="NCBI Taxonomy" id="1915309"/>
    <lineage>
        <taxon>Bacteria</taxon>
        <taxon>Pseudomonadati</taxon>
        <taxon>Bdellovibrionota</taxon>
        <taxon>Oligoflexia</taxon>
        <taxon>Silvanigrellales</taxon>
        <taxon>Silvanigrellaceae</taxon>
        <taxon>Silvanigrella</taxon>
    </lineage>
</organism>
<keyword evidence="4" id="KW-1185">Reference proteome</keyword>
<dbReference type="InterPro" id="IPR001638">
    <property type="entry name" value="Solute-binding_3/MltF_N"/>
</dbReference>
<evidence type="ECO:0000256" key="1">
    <source>
        <dbReference type="SAM" id="SignalP"/>
    </source>
</evidence>
<dbReference type="Pfam" id="PF00497">
    <property type="entry name" value="SBP_bac_3"/>
    <property type="match status" value="1"/>
</dbReference>
<dbReference type="EMBL" id="CP017834">
    <property type="protein sequence ID" value="APJ03258.1"/>
    <property type="molecule type" value="Genomic_DNA"/>
</dbReference>
<keyword evidence="1" id="KW-0732">Signal</keyword>
<accession>A0A1L4CZ82</accession>
<evidence type="ECO:0000313" key="4">
    <source>
        <dbReference type="Proteomes" id="UP000184731"/>
    </source>
</evidence>
<feature type="chain" id="PRO_5012046709" description="Solute-binding protein family 3/N-terminal domain-containing protein" evidence="1">
    <location>
        <begin position="21"/>
        <end position="260"/>
    </location>
</feature>
<dbReference type="STRING" id="1915309.AXG55_04810"/>
<evidence type="ECO:0000259" key="2">
    <source>
        <dbReference type="Pfam" id="PF00497"/>
    </source>
</evidence>
<sequence length="260" mass="30759">MFKIYLYIFSFLLFSLNSFAQSYKITIYYEERPPYFILDSSKQKIVDGIAFKKVNKILTDSKVKYEYEQIPIIRSLQNIKDNKIPCCVTYTYKNKMREEYARFTLPYLKDKRLVIITKKNNEKLKGANNLIEILSDNNITPILKVGYTYGTSVTGILQKYRGYSIFNLNDQKNKNIVMTSQIQEDILKKLLENEGDFTLMPLNEFQYYIQTNPNFSDILTYKTIPESTEEIYRHFMCSKKVKIIDISKMNEVIKKVRSLN</sequence>
<dbReference type="Gene3D" id="3.40.190.10">
    <property type="entry name" value="Periplasmic binding protein-like II"/>
    <property type="match status" value="2"/>
</dbReference>